<keyword evidence="3" id="KW-1185">Reference proteome</keyword>
<sequence length="1281" mass="138641">MRQVAPRQFLLDAAVLDWVSIARRRKDDNSDWMDDLRDRGIESGSSIQLRWMLRAASSEEGDPDPTLGMPTEPFRVWTRRPSLKKTKTLDFFPPVTAPRGTVVRLKAPPQAYVQISFDLAGQPALALALSGPPGLESIEAFVAVPAGSTSVVLGASHIVAVQFVTQSGSPCTVQSIQGISAWDYANSDDWKLQELVGLPVQGPQWQAHAGQQGLAAHPLPPVEAALDRLRRGAAPFGWPSAMGNLQAPHWKRPDFKGLLSDVEQDLLQDLYQAMLLPPREQSSLVLERKVESPQGASGTMPQDSTAMYAPMSMLLMGVSTDPLLALACGFGTAYESLSMAALPPVERETSKEAGYPFPDFMVTARWEKGLDGQSDPLELAALAIRIRPPFAVPPPEHMQALEQSLNRPPQPDTSWNAGVQIGWDRLPEMRLLRPCSHAVARGDPAKPAQRAQALMSPRPSGGVIPLALVAAHAQDPAPHRLHALDSGLGLPLSTAPAWARYGITLQDIWGQWSAWSVTDFQRGQPPLERPRVLHMQLQAIPRQTGRICDGVLTLDLAVDWKVRRPQSIELVCRLFDAPLLGDTALPDSSVPSGMQWQPGGAVAAPVSIPFSGDADTLPAAGPVSVTYYDLQGEKLVTPGPVDNDPQQDTRRYRIRIEGFALDYGAHRHIGIAVWCRVRERAAPQRVSAWPTIAPAGPTLAFASDPIPPILDLPTPALASLPDAAGECHVRLLLPQGVSGLSGYFVYEASESQLLSIEEGPSPGVVQGPDMQQGLPQRLDRVLDLMRQQSVRQVFTRRNASPLVQTASIDIALPRGSRDIHFFVLIGVNAGNVESAWPTGNELTNQVQRFVAPLVNIPAPPLLEVRRIATGTPDTWATHVDIRSQPGAQVARFELFRTRVEAAVLPLDAMGPSVATIPDSGGDWTMGPLQSPDGLSLQRASGQDVPGGSWRRVWYRAVAWGTADEDEGTLAGRSPPSAAVSVIIPPATAPELSPLTAVWPGRTPDLVEVQFSSPAPWQPTALGPHELRVHARAGKTTLLSVEQSLDLLPTTVPATDSGAWRIALPESAVTQYRLLLRRADIEQPVAVSVHLVDPLGRSTERLLDIPGGPIDPDPDVLGLDAFGISGRGTLISWQSHAPTEPRSSGHYRLSITLTPKSKPPVIRRPLPNPRPSRPGRLTPEELLRKSWPVERTVDPSILRPPRIPDIESVTGKPKPVVIAMNLADVPLAGSPLHPGESDRAWRLERNAGLHGLVSYTLFYADSLERVTVSITAPDGRHAQASR</sequence>
<dbReference type="Proteomes" id="UP000199531">
    <property type="component" value="Unassembled WGS sequence"/>
</dbReference>
<proteinExistence type="predicted"/>
<reference evidence="2 3" key="1">
    <citation type="submission" date="2016-10" db="EMBL/GenBank/DDBJ databases">
        <authorList>
            <person name="de Groot N.N."/>
        </authorList>
    </citation>
    <scope>NUCLEOTIDE SEQUENCE [LARGE SCALE GENOMIC DNA]</scope>
    <source>
        <strain evidence="2 3">DSM 15123</strain>
    </source>
</reference>
<evidence type="ECO:0000313" key="3">
    <source>
        <dbReference type="Proteomes" id="UP000199531"/>
    </source>
</evidence>
<dbReference type="STRING" id="1121117.SAMN02745977_00586"/>
<evidence type="ECO:0000256" key="1">
    <source>
        <dbReference type="SAM" id="MobiDB-lite"/>
    </source>
</evidence>
<evidence type="ECO:0000313" key="2">
    <source>
        <dbReference type="EMBL" id="SEN15325.1"/>
    </source>
</evidence>
<organism evidence="2 3">
    <name type="scientific">Brachymonas denitrificans DSM 15123</name>
    <dbReference type="NCBI Taxonomy" id="1121117"/>
    <lineage>
        <taxon>Bacteria</taxon>
        <taxon>Pseudomonadati</taxon>
        <taxon>Pseudomonadota</taxon>
        <taxon>Betaproteobacteria</taxon>
        <taxon>Burkholderiales</taxon>
        <taxon>Comamonadaceae</taxon>
        <taxon>Brachymonas</taxon>
    </lineage>
</organism>
<feature type="region of interest" description="Disordered" evidence="1">
    <location>
        <begin position="1155"/>
        <end position="1177"/>
    </location>
</feature>
<dbReference type="EMBL" id="FOCW01000001">
    <property type="protein sequence ID" value="SEN15325.1"/>
    <property type="molecule type" value="Genomic_DNA"/>
</dbReference>
<name>A0A1H8E750_9BURK</name>
<accession>A0A1H8E750</accession>
<gene>
    <name evidence="2" type="ORF">SAMN02745977_00586</name>
</gene>
<protein>
    <submittedName>
        <fullName evidence="2">Uncharacterized protein</fullName>
    </submittedName>
</protein>